<dbReference type="Proteomes" id="UP000004699">
    <property type="component" value="Unassembled WGS sequence"/>
</dbReference>
<dbReference type="PANTHER" id="PTHR42776:SF27">
    <property type="entry name" value="DIPEPTIDYL PEPTIDASE FAMILY MEMBER 6"/>
    <property type="match status" value="1"/>
</dbReference>
<dbReference type="Pfam" id="PF00326">
    <property type="entry name" value="Peptidase_S9"/>
    <property type="match status" value="1"/>
</dbReference>
<dbReference type="AlphaFoldDB" id="B8KVS6"/>
<dbReference type="InterPro" id="IPR029058">
    <property type="entry name" value="AB_hydrolase_fold"/>
</dbReference>
<organism evidence="4 5">
    <name type="scientific">Luminiphilus syltensis NOR5-1B</name>
    <dbReference type="NCBI Taxonomy" id="565045"/>
    <lineage>
        <taxon>Bacteria</taxon>
        <taxon>Pseudomonadati</taxon>
        <taxon>Pseudomonadota</taxon>
        <taxon>Gammaproteobacteria</taxon>
        <taxon>Cellvibrionales</taxon>
        <taxon>Halieaceae</taxon>
        <taxon>Luminiphilus</taxon>
    </lineage>
</organism>
<evidence type="ECO:0000313" key="4">
    <source>
        <dbReference type="EMBL" id="EED35317.1"/>
    </source>
</evidence>
<dbReference type="InterPro" id="IPR001375">
    <property type="entry name" value="Peptidase_S9_cat"/>
</dbReference>
<dbReference type="GO" id="GO:0006508">
    <property type="term" value="P:proteolysis"/>
    <property type="evidence" value="ECO:0007669"/>
    <property type="project" value="InterPro"/>
</dbReference>
<dbReference type="HOGENOM" id="CLU_008615_2_1_6"/>
<keyword evidence="1" id="KW-0378">Hydrolase</keyword>
<dbReference type="eggNOG" id="COG0823">
    <property type="taxonomic scope" value="Bacteria"/>
</dbReference>
<dbReference type="InterPro" id="IPR011659">
    <property type="entry name" value="WD40"/>
</dbReference>
<dbReference type="STRING" id="565045.NOR51B_1262"/>
<keyword evidence="5" id="KW-1185">Reference proteome</keyword>
<dbReference type="GO" id="GO:0004252">
    <property type="term" value="F:serine-type endopeptidase activity"/>
    <property type="evidence" value="ECO:0007669"/>
    <property type="project" value="TreeGrafter"/>
</dbReference>
<keyword evidence="2" id="KW-0720">Serine protease</keyword>
<dbReference type="Pfam" id="PF07676">
    <property type="entry name" value="PD40"/>
    <property type="match status" value="3"/>
</dbReference>
<accession>B8KVS6</accession>
<dbReference type="SUPFAM" id="SSF53474">
    <property type="entry name" value="alpha/beta-Hydrolases"/>
    <property type="match status" value="1"/>
</dbReference>
<evidence type="ECO:0000313" key="5">
    <source>
        <dbReference type="Proteomes" id="UP000004699"/>
    </source>
</evidence>
<dbReference type="PANTHER" id="PTHR42776">
    <property type="entry name" value="SERINE PEPTIDASE S9 FAMILY MEMBER"/>
    <property type="match status" value="1"/>
</dbReference>
<proteinExistence type="predicted"/>
<name>B8KVS6_9GAMM</name>
<dbReference type="eggNOG" id="COG1506">
    <property type="taxonomic scope" value="Bacteria"/>
</dbReference>
<evidence type="ECO:0000259" key="3">
    <source>
        <dbReference type="Pfam" id="PF00326"/>
    </source>
</evidence>
<dbReference type="InterPro" id="IPR011042">
    <property type="entry name" value="6-blade_b-propeller_TolB-like"/>
</dbReference>
<dbReference type="EMBL" id="DS999411">
    <property type="protein sequence ID" value="EED35317.1"/>
    <property type="molecule type" value="Genomic_DNA"/>
</dbReference>
<dbReference type="Gene3D" id="2.120.10.30">
    <property type="entry name" value="TolB, C-terminal domain"/>
    <property type="match status" value="2"/>
</dbReference>
<dbReference type="Gene3D" id="3.40.50.1820">
    <property type="entry name" value="alpha/beta hydrolase"/>
    <property type="match status" value="1"/>
</dbReference>
<reference evidence="5" key="1">
    <citation type="journal article" date="2013" name="BMC Microbiol.">
        <title>Taxonomy and evolution of bacteriochlorophyll a-containing members of the OM60/NOR5 clade of marine gammaproteobacteria: description of Luminiphilus syltensis gen. nov., sp. nov., reclassification of Haliea rubra as Pseudohaliea rubra gen. nov., comb. nov., and emendation of Chromatocurvus halotolerans.</title>
        <authorList>
            <person name="Spring S."/>
            <person name="Riedel T."/>
            <person name="Sproer C."/>
            <person name="Yan S."/>
            <person name="Harder J."/>
            <person name="Fuchs B.M."/>
        </authorList>
    </citation>
    <scope>NUCLEOTIDE SEQUENCE [LARGE SCALE GENOMIC DNA]</scope>
    <source>
        <strain evidence="5">NOR51-B</strain>
    </source>
</reference>
<gene>
    <name evidence="4" type="ORF">NOR51B_1262</name>
</gene>
<evidence type="ECO:0000256" key="1">
    <source>
        <dbReference type="ARBA" id="ARBA00022801"/>
    </source>
</evidence>
<feature type="domain" description="Peptidase S9 prolyl oligopeptidase catalytic" evidence="3">
    <location>
        <begin position="454"/>
        <end position="657"/>
    </location>
</feature>
<protein>
    <submittedName>
        <fullName evidence="4">Peptidase S9, prolyl oligopeptidase active site region</fullName>
    </submittedName>
</protein>
<dbReference type="SUPFAM" id="SSF82171">
    <property type="entry name" value="DPP6 N-terminal domain-like"/>
    <property type="match status" value="1"/>
</dbReference>
<sequence length="660" mass="72911">MPGLAQAATQQRSLTIDDLLALKSVAAPAISPDAGWVAYTVEAVDGEADESSTQIFMVSRAGDDVVQLTADDYSASSPRWSPDGRYLGFLAARGAEDDEPKTQVWTLDRRGGEAQAYTAVDQGVSDFRWAPDGKGMLLVIRDKTAADLERETAHEEGRDERPLPHVIDRLEFKQDGVPYLDRSRTHIYAVRGRGETPLQLTFGDFDDSQPAWRPDGREIAFVSNRADEPDATQNTDIWIVSAVGDASSRKARRVTSNIGSDYAPAWSRDGKQIAYVTVTEPDLIWYATNHLAIVPAAGGTARVLTAALDRNVIKPAFTPDGRGITFVLEDSAEQHLARYDLETGSIDRQVRGELIVEDYSQNLAGDTALTISVPHSPAEVFLLADDALEPLTRTNANVLSGLGLAEVNNVTFPSADGTEVEGFIFTPPDFRKGRRYPTILRIHGGPVSQYDFGFNAEAQLFAAEGYVVVISNPRGSSGYGQDYSAALFANWGVPDFEDVMAAVDYAIDQGYSDPDRLGVGGWSYGGILTNYVITKSDRFAGAITGASEVNYIANYGHDQYQYIWEAELGLPWENKEAWERISPWEGVDKVVTPTLVIGGKDDWNVPIQNSEQLYQALKRRGIDTQLVVYPDEDHSIDRPSFRRDRWQRYLDWYDRTVRGQ</sequence>
<keyword evidence="2" id="KW-0645">Protease</keyword>
<evidence type="ECO:0000256" key="2">
    <source>
        <dbReference type="ARBA" id="ARBA00022825"/>
    </source>
</evidence>